<dbReference type="InterPro" id="IPR020578">
    <property type="entry name" value="Aminotrans_V_PyrdxlP_BS"/>
</dbReference>
<dbReference type="EMBL" id="ADMD01000002">
    <property type="protein sequence ID" value="EJZ84372.1"/>
    <property type="molecule type" value="Genomic_DNA"/>
</dbReference>
<dbReference type="Pfam" id="PF00266">
    <property type="entry name" value="Aminotran_5"/>
    <property type="match status" value="1"/>
</dbReference>
<evidence type="ECO:0000256" key="10">
    <source>
        <dbReference type="RuleBase" id="RU004504"/>
    </source>
</evidence>
<dbReference type="PIRSF" id="PIRSF005572">
    <property type="entry name" value="NifS"/>
    <property type="match status" value="1"/>
</dbReference>
<dbReference type="Proteomes" id="UP000006069">
    <property type="component" value="Unassembled WGS sequence"/>
</dbReference>
<evidence type="ECO:0000256" key="7">
    <source>
        <dbReference type="ARBA" id="ARBA00023004"/>
    </source>
</evidence>
<dbReference type="EC" id="2.8.1.7" evidence="3"/>
<dbReference type="PANTHER" id="PTHR11601:SF34">
    <property type="entry name" value="CYSTEINE DESULFURASE"/>
    <property type="match status" value="1"/>
</dbReference>
<dbReference type="OrthoDB" id="9808002at2"/>
<keyword evidence="8" id="KW-0411">Iron-sulfur</keyword>
<dbReference type="AlphaFoldDB" id="K0YL83"/>
<evidence type="ECO:0000256" key="2">
    <source>
        <dbReference type="ARBA" id="ARBA00006490"/>
    </source>
</evidence>
<keyword evidence="6" id="KW-0663">Pyridoxal phosphate</keyword>
<evidence type="ECO:0000256" key="3">
    <source>
        <dbReference type="ARBA" id="ARBA00012239"/>
    </source>
</evidence>
<gene>
    <name evidence="12" type="ORF">HMPREF9451_00682</name>
</gene>
<dbReference type="InterPro" id="IPR016454">
    <property type="entry name" value="Cysteine_dSase"/>
</dbReference>
<proteinExistence type="inferred from homology"/>
<feature type="domain" description="Aminotransferase class V" evidence="11">
    <location>
        <begin position="10"/>
        <end position="385"/>
    </location>
</feature>
<dbReference type="PATRIC" id="fig|742818.3.peg.734"/>
<name>K0YL83_9ACTN</name>
<dbReference type="Gene3D" id="1.10.260.50">
    <property type="match status" value="1"/>
</dbReference>
<comment type="caution">
    <text evidence="12">The sequence shown here is derived from an EMBL/GenBank/DDBJ whole genome shotgun (WGS) entry which is preliminary data.</text>
</comment>
<dbReference type="InParanoid" id="K0YL83"/>
<dbReference type="InterPro" id="IPR000192">
    <property type="entry name" value="Aminotrans_V_dom"/>
</dbReference>
<dbReference type="Gene3D" id="3.90.1150.10">
    <property type="entry name" value="Aspartate Aminotransferase, domain 1"/>
    <property type="match status" value="1"/>
</dbReference>
<evidence type="ECO:0000256" key="9">
    <source>
        <dbReference type="ARBA" id="ARBA00050776"/>
    </source>
</evidence>
<keyword evidence="4" id="KW-0808">Transferase</keyword>
<evidence type="ECO:0000313" key="13">
    <source>
        <dbReference type="Proteomes" id="UP000006069"/>
    </source>
</evidence>
<dbReference type="SUPFAM" id="SSF53383">
    <property type="entry name" value="PLP-dependent transferases"/>
    <property type="match status" value="1"/>
</dbReference>
<dbReference type="GO" id="GO:0031071">
    <property type="term" value="F:cysteine desulfurase activity"/>
    <property type="evidence" value="ECO:0007669"/>
    <property type="project" value="UniProtKB-EC"/>
</dbReference>
<dbReference type="InterPro" id="IPR015421">
    <property type="entry name" value="PyrdxlP-dep_Trfase_major"/>
</dbReference>
<organism evidence="12 13">
    <name type="scientific">Slackia piriformis YIT 12062</name>
    <dbReference type="NCBI Taxonomy" id="742818"/>
    <lineage>
        <taxon>Bacteria</taxon>
        <taxon>Bacillati</taxon>
        <taxon>Actinomycetota</taxon>
        <taxon>Coriobacteriia</taxon>
        <taxon>Eggerthellales</taxon>
        <taxon>Eggerthellaceae</taxon>
        <taxon>Slackia</taxon>
    </lineage>
</organism>
<keyword evidence="13" id="KW-1185">Reference proteome</keyword>
<comment type="catalytic activity">
    <reaction evidence="9">
        <text>(sulfur carrier)-H + L-cysteine = (sulfur carrier)-SH + L-alanine</text>
        <dbReference type="Rhea" id="RHEA:43892"/>
        <dbReference type="Rhea" id="RHEA-COMP:14737"/>
        <dbReference type="Rhea" id="RHEA-COMP:14739"/>
        <dbReference type="ChEBI" id="CHEBI:29917"/>
        <dbReference type="ChEBI" id="CHEBI:35235"/>
        <dbReference type="ChEBI" id="CHEBI:57972"/>
        <dbReference type="ChEBI" id="CHEBI:64428"/>
        <dbReference type="EC" id="2.8.1.7"/>
    </reaction>
</comment>
<dbReference type="HOGENOM" id="CLU_003433_0_0_11"/>
<dbReference type="PANTHER" id="PTHR11601">
    <property type="entry name" value="CYSTEINE DESULFURYLASE FAMILY MEMBER"/>
    <property type="match status" value="1"/>
</dbReference>
<comment type="cofactor">
    <cofactor evidence="1 10">
        <name>pyridoxal 5'-phosphate</name>
        <dbReference type="ChEBI" id="CHEBI:597326"/>
    </cofactor>
</comment>
<evidence type="ECO:0000256" key="4">
    <source>
        <dbReference type="ARBA" id="ARBA00022679"/>
    </source>
</evidence>
<keyword evidence="5" id="KW-0479">Metal-binding</keyword>
<reference evidence="12 13" key="1">
    <citation type="submission" date="2012-08" db="EMBL/GenBank/DDBJ databases">
        <title>The Genome Sequence of Slackia piriformis YIT 12062.</title>
        <authorList>
            <consortium name="The Broad Institute Genome Sequencing Platform"/>
            <person name="Earl A."/>
            <person name="Ward D."/>
            <person name="Feldgarden M."/>
            <person name="Gevers D."/>
            <person name="Morotomi M."/>
            <person name="Walker B."/>
            <person name="Young S.K."/>
            <person name="Zeng Q."/>
            <person name="Gargeya S."/>
            <person name="Fitzgerald M."/>
            <person name="Haas B."/>
            <person name="Abouelleil A."/>
            <person name="Alvarado L."/>
            <person name="Arachchi H.M."/>
            <person name="Berlin A.M."/>
            <person name="Chapman S.B."/>
            <person name="Goldberg J."/>
            <person name="Griggs A."/>
            <person name="Gujja S."/>
            <person name="Hansen M."/>
            <person name="Howarth C."/>
            <person name="Imamovic A."/>
            <person name="Larimer J."/>
            <person name="McCowen C."/>
            <person name="Montmayeur A."/>
            <person name="Murphy C."/>
            <person name="Neiman D."/>
            <person name="Pearson M."/>
            <person name="Priest M."/>
            <person name="Roberts A."/>
            <person name="Saif S."/>
            <person name="Shea T."/>
            <person name="Sisk P."/>
            <person name="Sykes S."/>
            <person name="Wortman J."/>
            <person name="Nusbaum C."/>
            <person name="Birren B."/>
        </authorList>
    </citation>
    <scope>NUCLEOTIDE SEQUENCE [LARGE SCALE GENOMIC DNA]</scope>
    <source>
        <strain evidence="12 13">YIT 12062</strain>
    </source>
</reference>
<dbReference type="InterPro" id="IPR015422">
    <property type="entry name" value="PyrdxlP-dep_Trfase_small"/>
</dbReference>
<evidence type="ECO:0000256" key="8">
    <source>
        <dbReference type="ARBA" id="ARBA00023014"/>
    </source>
</evidence>
<evidence type="ECO:0000256" key="5">
    <source>
        <dbReference type="ARBA" id="ARBA00022723"/>
    </source>
</evidence>
<evidence type="ECO:0000256" key="1">
    <source>
        <dbReference type="ARBA" id="ARBA00001933"/>
    </source>
</evidence>
<dbReference type="PROSITE" id="PS00595">
    <property type="entry name" value="AA_TRANSFER_CLASS_5"/>
    <property type="match status" value="1"/>
</dbReference>
<dbReference type="eggNOG" id="COG1104">
    <property type="taxonomic scope" value="Bacteria"/>
</dbReference>
<accession>K0YL83</accession>
<dbReference type="GO" id="GO:0046872">
    <property type="term" value="F:metal ion binding"/>
    <property type="evidence" value="ECO:0007669"/>
    <property type="project" value="UniProtKB-KW"/>
</dbReference>
<comment type="similarity">
    <text evidence="2">Belongs to the class-V pyridoxal-phosphate-dependent aminotransferase family. NifS/IscS subfamily.</text>
</comment>
<dbReference type="Gene3D" id="3.40.640.10">
    <property type="entry name" value="Type I PLP-dependent aspartate aminotransferase-like (Major domain)"/>
    <property type="match status" value="1"/>
</dbReference>
<keyword evidence="7" id="KW-0408">Iron</keyword>
<dbReference type="RefSeq" id="WP_009138910.1">
    <property type="nucleotide sequence ID" value="NZ_JH815198.1"/>
</dbReference>
<sequence>MLFGSNRTYIYLDNAATTPLCDAAAEAMAPYMKAAPDGAFGNANSLHSIGREAFSELEDARVRVARALGAQRPDEIVFTSGATEADNAAIIGMALAERDRRRLRGNAALGRVVMSRIEHHAVLHSAAMLKRLGFEVDFVDNDASGHIGVEALERVMREDTVLVSIMAVNNEVGTVLDTAALAKTAHRHGALFHVDAVQALGKIPFDVGALGVDAASFSSHKVGGPQGVGIMYLKTRTPFVAYMTGGGQERGMRSGTQNIAGILGCAAAVEHAVALQPAFAERATKLRDSLYQELCSLPKVSATVRLESGEFAPHIVNVCVSGMESQTMILQLDLRGFCVSGGSACSSNSLDPSHVLSALGVKRNLAQGSLRISFGEITDEADVASFVEAFKEVVS</sequence>
<protein>
    <recommendedName>
        <fullName evidence="3">cysteine desulfurase</fullName>
        <ecNumber evidence="3">2.8.1.7</ecNumber>
    </recommendedName>
</protein>
<evidence type="ECO:0000259" key="11">
    <source>
        <dbReference type="Pfam" id="PF00266"/>
    </source>
</evidence>
<dbReference type="InterPro" id="IPR015424">
    <property type="entry name" value="PyrdxlP-dep_Trfase"/>
</dbReference>
<dbReference type="GO" id="GO:0051536">
    <property type="term" value="F:iron-sulfur cluster binding"/>
    <property type="evidence" value="ECO:0007669"/>
    <property type="project" value="UniProtKB-KW"/>
</dbReference>
<evidence type="ECO:0000313" key="12">
    <source>
        <dbReference type="EMBL" id="EJZ84372.1"/>
    </source>
</evidence>
<evidence type="ECO:0000256" key="6">
    <source>
        <dbReference type="ARBA" id="ARBA00022898"/>
    </source>
</evidence>